<feature type="compositionally biased region" description="Polar residues" evidence="2">
    <location>
        <begin position="265"/>
        <end position="278"/>
    </location>
</feature>
<dbReference type="InterPro" id="IPR001878">
    <property type="entry name" value="Znf_CCHC"/>
</dbReference>
<dbReference type="InterPro" id="IPR005162">
    <property type="entry name" value="Retrotrans_gag_dom"/>
</dbReference>
<accession>A0AAN7J4D5</accession>
<keyword evidence="1" id="KW-0863">Zinc-finger</keyword>
<dbReference type="EMBL" id="JAXUIC010000003">
    <property type="protein sequence ID" value="KAK4597536.1"/>
    <property type="molecule type" value="Genomic_DNA"/>
</dbReference>
<keyword evidence="1" id="KW-0862">Zinc</keyword>
<dbReference type="Gene3D" id="4.10.60.10">
    <property type="entry name" value="Zinc finger, CCHC-type"/>
    <property type="match status" value="1"/>
</dbReference>
<feature type="region of interest" description="Disordered" evidence="2">
    <location>
        <begin position="538"/>
        <end position="580"/>
    </location>
</feature>
<dbReference type="InterPro" id="IPR036875">
    <property type="entry name" value="Znf_CCHC_sf"/>
</dbReference>
<organism evidence="4 5">
    <name type="scientific">Quercus rubra</name>
    <name type="common">Northern red oak</name>
    <name type="synonym">Quercus borealis</name>
    <dbReference type="NCBI Taxonomy" id="3512"/>
    <lineage>
        <taxon>Eukaryota</taxon>
        <taxon>Viridiplantae</taxon>
        <taxon>Streptophyta</taxon>
        <taxon>Embryophyta</taxon>
        <taxon>Tracheophyta</taxon>
        <taxon>Spermatophyta</taxon>
        <taxon>Magnoliopsida</taxon>
        <taxon>eudicotyledons</taxon>
        <taxon>Gunneridae</taxon>
        <taxon>Pentapetalae</taxon>
        <taxon>rosids</taxon>
        <taxon>fabids</taxon>
        <taxon>Fagales</taxon>
        <taxon>Fagaceae</taxon>
        <taxon>Quercus</taxon>
    </lineage>
</organism>
<protein>
    <recommendedName>
        <fullName evidence="3">CCHC-type domain-containing protein</fullName>
    </recommendedName>
</protein>
<dbReference type="SUPFAM" id="SSF50630">
    <property type="entry name" value="Acid proteases"/>
    <property type="match status" value="1"/>
</dbReference>
<comment type="caution">
    <text evidence="4">The sequence shown here is derived from an EMBL/GenBank/DDBJ whole genome shotgun (WGS) entry which is preliminary data.</text>
</comment>
<dbReference type="Pfam" id="PF03732">
    <property type="entry name" value="Retrotrans_gag"/>
    <property type="match status" value="1"/>
</dbReference>
<keyword evidence="1" id="KW-0479">Metal-binding</keyword>
<dbReference type="InterPro" id="IPR043502">
    <property type="entry name" value="DNA/RNA_pol_sf"/>
</dbReference>
<dbReference type="GO" id="GO:0003676">
    <property type="term" value="F:nucleic acid binding"/>
    <property type="evidence" value="ECO:0007669"/>
    <property type="project" value="InterPro"/>
</dbReference>
<feature type="region of interest" description="Disordered" evidence="2">
    <location>
        <begin position="51"/>
        <end position="97"/>
    </location>
</feature>
<proteinExistence type="predicted"/>
<reference evidence="4 5" key="1">
    <citation type="journal article" date="2023" name="G3 (Bethesda)">
        <title>A haplotype-resolved chromosome-scale genome for Quercus rubra L. provides insights into the genetics of adaptive traits for red oak species.</title>
        <authorList>
            <person name="Kapoor B."/>
            <person name="Jenkins J."/>
            <person name="Schmutz J."/>
            <person name="Zhebentyayeva T."/>
            <person name="Kuelheim C."/>
            <person name="Coggeshall M."/>
            <person name="Heim C."/>
            <person name="Lasky J.R."/>
            <person name="Leites L."/>
            <person name="Islam-Faridi N."/>
            <person name="Romero-Severson J."/>
            <person name="DeLeo V.L."/>
            <person name="Lucas S.M."/>
            <person name="Lazic D."/>
            <person name="Gailing O."/>
            <person name="Carlson J."/>
            <person name="Staton M."/>
        </authorList>
    </citation>
    <scope>NUCLEOTIDE SEQUENCE [LARGE SCALE GENOMIC DNA]</scope>
    <source>
        <strain evidence="4">Pseudo-F2</strain>
    </source>
</reference>
<dbReference type="SUPFAM" id="SSF57756">
    <property type="entry name" value="Retrovirus zinc finger-like domains"/>
    <property type="match status" value="1"/>
</dbReference>
<feature type="compositionally biased region" description="Basic residues" evidence="2">
    <location>
        <begin position="58"/>
        <end position="68"/>
    </location>
</feature>
<dbReference type="PROSITE" id="PS50158">
    <property type="entry name" value="ZF_CCHC"/>
    <property type="match status" value="1"/>
</dbReference>
<evidence type="ECO:0000256" key="2">
    <source>
        <dbReference type="SAM" id="MobiDB-lite"/>
    </source>
</evidence>
<dbReference type="SUPFAM" id="SSF56672">
    <property type="entry name" value="DNA/RNA polymerases"/>
    <property type="match status" value="1"/>
</dbReference>
<feature type="region of interest" description="Disordered" evidence="2">
    <location>
        <begin position="264"/>
        <end position="311"/>
    </location>
</feature>
<dbReference type="Gene3D" id="2.40.70.10">
    <property type="entry name" value="Acid Proteases"/>
    <property type="match status" value="1"/>
</dbReference>
<dbReference type="PANTHER" id="PTHR35046">
    <property type="entry name" value="ZINC KNUCKLE (CCHC-TYPE) FAMILY PROTEIN"/>
    <property type="match status" value="1"/>
</dbReference>
<evidence type="ECO:0000256" key="1">
    <source>
        <dbReference type="PROSITE-ProRule" id="PRU00047"/>
    </source>
</evidence>
<dbReference type="AlphaFoldDB" id="A0AAN7J4D5"/>
<sequence length="748" mass="87215">MSSRGETSNREGGEESSLMLQAMQQQFERMNVVFNDIRDWMDRQDTVIASLREERPRRAPNARRQGRRARLDDSDDYHEDEFEDEDDQASLNNEGRFVPRGERRGREVYLEWEEKVEFIFECHNYSEEKKVKLAVIEFTDYAIIWWDQLVMNRRRNYERPIETWAEMKATMRRRFVPSHYYRDLYQKLQSLTQGYRSVDDYHKEMEIAMIRANVEEDREATMARFLNGLNQDIANVVELQHYVELEDMVHMAIKVERQIKRKGTRSFQNTGSSASWRSNGRKDEWAVVKSKTEPPKRRDEAPIVNKGKNESQTHNRDIKCFRCLGVGHIASQCPNKRTMIARIDGEVETESEGDDDQIPSLEDACDDNVEYPVEGESLMARRALSAPVKEDDMEQQRENIFHTRCHINNKVCSMIIDGGSCTNVASTTLVEKLNLPTLKHPRPYKLQWLNDCGEVKVNRQVLVSFSIRRYKDEVLCDVVPMHAGHILLGRPWQFDRRVNHDGFKNRHSFVKDSKTITLVPLTPRQVYEDQMKLKRENDLQKNCDTESSKTDDEKESEIKKKSEKKIESGKSERKTKKQESFYAKASDVKNAFYTNQPIFVLLYKEACFNTNELDKSLPSVVVSLLQEYEDVFPNNVPSGLPPIRGIEHQIDFVPGATISNRPAYRSNPEETKELQRQVEELLTKGHVRESMSPCAVPVLLVPRKDGTWRMCVDCRAINNITVKYRHPIPRLDDMLDELHGSCVFTKLI</sequence>
<feature type="compositionally biased region" description="Basic and acidic residues" evidence="2">
    <location>
        <begin position="280"/>
        <end position="311"/>
    </location>
</feature>
<evidence type="ECO:0000259" key="3">
    <source>
        <dbReference type="PROSITE" id="PS50158"/>
    </source>
</evidence>
<feature type="compositionally biased region" description="Basic and acidic residues" evidence="2">
    <location>
        <begin position="538"/>
        <end position="572"/>
    </location>
</feature>
<gene>
    <name evidence="4" type="ORF">RGQ29_015173</name>
</gene>
<name>A0AAN7J4D5_QUERU</name>
<evidence type="ECO:0000313" key="4">
    <source>
        <dbReference type="EMBL" id="KAK4597536.1"/>
    </source>
</evidence>
<dbReference type="InterPro" id="IPR021109">
    <property type="entry name" value="Peptidase_aspartic_dom_sf"/>
</dbReference>
<feature type="compositionally biased region" description="Acidic residues" evidence="2">
    <location>
        <begin position="73"/>
        <end position="88"/>
    </location>
</feature>
<dbReference type="GO" id="GO:0008270">
    <property type="term" value="F:zinc ion binding"/>
    <property type="evidence" value="ECO:0007669"/>
    <property type="project" value="UniProtKB-KW"/>
</dbReference>
<keyword evidence="5" id="KW-1185">Reference proteome</keyword>
<evidence type="ECO:0000313" key="5">
    <source>
        <dbReference type="Proteomes" id="UP001324115"/>
    </source>
</evidence>
<dbReference type="PANTHER" id="PTHR35046:SF9">
    <property type="entry name" value="RNA-DIRECTED DNA POLYMERASE"/>
    <property type="match status" value="1"/>
</dbReference>
<dbReference type="Gene3D" id="3.10.10.10">
    <property type="entry name" value="HIV Type 1 Reverse Transcriptase, subunit A, domain 1"/>
    <property type="match status" value="1"/>
</dbReference>
<dbReference type="SMART" id="SM00343">
    <property type="entry name" value="ZnF_C2HC"/>
    <property type="match status" value="1"/>
</dbReference>
<feature type="domain" description="CCHC-type" evidence="3">
    <location>
        <begin position="319"/>
        <end position="335"/>
    </location>
</feature>
<dbReference type="Proteomes" id="UP001324115">
    <property type="component" value="Unassembled WGS sequence"/>
</dbReference>
<dbReference type="CDD" id="cd00303">
    <property type="entry name" value="retropepsin_like"/>
    <property type="match status" value="1"/>
</dbReference>